<accession>A0A4C1Z3D0</accession>
<dbReference type="AlphaFoldDB" id="A0A4C1Z3D0"/>
<protein>
    <submittedName>
        <fullName evidence="1">Uncharacterized protein</fullName>
    </submittedName>
</protein>
<reference evidence="1 2" key="1">
    <citation type="journal article" date="2019" name="Commun. Biol.">
        <title>The bagworm genome reveals a unique fibroin gene that provides high tensile strength.</title>
        <authorList>
            <person name="Kono N."/>
            <person name="Nakamura H."/>
            <person name="Ohtoshi R."/>
            <person name="Tomita M."/>
            <person name="Numata K."/>
            <person name="Arakawa K."/>
        </authorList>
    </citation>
    <scope>NUCLEOTIDE SEQUENCE [LARGE SCALE GENOMIC DNA]</scope>
</reference>
<dbReference type="EMBL" id="BGZK01001507">
    <property type="protein sequence ID" value="GBP81359.1"/>
    <property type="molecule type" value="Genomic_DNA"/>
</dbReference>
<gene>
    <name evidence="1" type="ORF">EVAR_6217_1</name>
</gene>
<organism evidence="1 2">
    <name type="scientific">Eumeta variegata</name>
    <name type="common">Bagworm moth</name>
    <name type="synonym">Eumeta japonica</name>
    <dbReference type="NCBI Taxonomy" id="151549"/>
    <lineage>
        <taxon>Eukaryota</taxon>
        <taxon>Metazoa</taxon>
        <taxon>Ecdysozoa</taxon>
        <taxon>Arthropoda</taxon>
        <taxon>Hexapoda</taxon>
        <taxon>Insecta</taxon>
        <taxon>Pterygota</taxon>
        <taxon>Neoptera</taxon>
        <taxon>Endopterygota</taxon>
        <taxon>Lepidoptera</taxon>
        <taxon>Glossata</taxon>
        <taxon>Ditrysia</taxon>
        <taxon>Tineoidea</taxon>
        <taxon>Psychidae</taxon>
        <taxon>Oiketicinae</taxon>
        <taxon>Eumeta</taxon>
    </lineage>
</organism>
<comment type="caution">
    <text evidence="1">The sequence shown here is derived from an EMBL/GenBank/DDBJ whole genome shotgun (WGS) entry which is preliminary data.</text>
</comment>
<name>A0A4C1Z3D0_EUMVA</name>
<keyword evidence="2" id="KW-1185">Reference proteome</keyword>
<proteinExistence type="predicted"/>
<sequence>MRSLFCSMYYLNNIPETIQSYFSIWTKAEDPKNRRPFSQTSTSRRVVRACGVWRDSAIHFRHVCIVSDGANPIVMRGRTHDGKVGVKQSLD</sequence>
<evidence type="ECO:0000313" key="2">
    <source>
        <dbReference type="Proteomes" id="UP000299102"/>
    </source>
</evidence>
<dbReference type="Proteomes" id="UP000299102">
    <property type="component" value="Unassembled WGS sequence"/>
</dbReference>
<evidence type="ECO:0000313" key="1">
    <source>
        <dbReference type="EMBL" id="GBP81359.1"/>
    </source>
</evidence>